<name>A0A165RI09_9APHY</name>
<evidence type="ECO:0000256" key="1">
    <source>
        <dbReference type="SAM" id="MobiDB-lite"/>
    </source>
</evidence>
<protein>
    <submittedName>
        <fullName evidence="2">Uncharacterized protein</fullName>
    </submittedName>
</protein>
<organism evidence="2 3">
    <name type="scientific">Daedalea quercina L-15889</name>
    <dbReference type="NCBI Taxonomy" id="1314783"/>
    <lineage>
        <taxon>Eukaryota</taxon>
        <taxon>Fungi</taxon>
        <taxon>Dikarya</taxon>
        <taxon>Basidiomycota</taxon>
        <taxon>Agaricomycotina</taxon>
        <taxon>Agaricomycetes</taxon>
        <taxon>Polyporales</taxon>
        <taxon>Fomitopsis</taxon>
    </lineage>
</organism>
<evidence type="ECO:0000313" key="2">
    <source>
        <dbReference type="EMBL" id="KZT70778.1"/>
    </source>
</evidence>
<accession>A0A165RI09</accession>
<dbReference type="Proteomes" id="UP000076727">
    <property type="component" value="Unassembled WGS sequence"/>
</dbReference>
<feature type="compositionally biased region" description="Low complexity" evidence="1">
    <location>
        <begin position="42"/>
        <end position="61"/>
    </location>
</feature>
<dbReference type="EMBL" id="KV429049">
    <property type="protein sequence ID" value="KZT70778.1"/>
    <property type="molecule type" value="Genomic_DNA"/>
</dbReference>
<feature type="region of interest" description="Disordered" evidence="1">
    <location>
        <begin position="31"/>
        <end position="70"/>
    </location>
</feature>
<dbReference type="AlphaFoldDB" id="A0A165RI09"/>
<gene>
    <name evidence="2" type="ORF">DAEQUDRAFT_737171</name>
</gene>
<sequence>MSASNNPNNASKHAHLQDFFARLVSKDFDSLAKELPPSPTKSRFSTSSVTSSRSSMSSEESVWPKTPETRRRALSTINNDSAEAVAIAEGHEFTFAQAMHTFESLEEMKKTAAVAIAASQRQFQPLPVGLRPRKMSATSDSETKLEVPRSPKKPRVAIQSNGRDVKDGTYEATGVSDDPFARVTPRKTRGAQEALVRTRKEAIVDEEIGDNLRVGSVISEVLVLNFVREMHERSFYSSERDLDMAGSRPLTMFPSSRPSVPFGETRENIATLRDRPMKRRLCHDESSDL</sequence>
<keyword evidence="3" id="KW-1185">Reference proteome</keyword>
<proteinExistence type="predicted"/>
<evidence type="ECO:0000313" key="3">
    <source>
        <dbReference type="Proteomes" id="UP000076727"/>
    </source>
</evidence>
<feature type="region of interest" description="Disordered" evidence="1">
    <location>
        <begin position="131"/>
        <end position="153"/>
    </location>
</feature>
<dbReference type="OrthoDB" id="3067134at2759"/>
<reference evidence="2 3" key="1">
    <citation type="journal article" date="2016" name="Mol. Biol. Evol.">
        <title>Comparative Genomics of Early-Diverging Mushroom-Forming Fungi Provides Insights into the Origins of Lignocellulose Decay Capabilities.</title>
        <authorList>
            <person name="Nagy L.G."/>
            <person name="Riley R."/>
            <person name="Tritt A."/>
            <person name="Adam C."/>
            <person name="Daum C."/>
            <person name="Floudas D."/>
            <person name="Sun H."/>
            <person name="Yadav J.S."/>
            <person name="Pangilinan J."/>
            <person name="Larsson K.H."/>
            <person name="Matsuura K."/>
            <person name="Barry K."/>
            <person name="Labutti K."/>
            <person name="Kuo R."/>
            <person name="Ohm R.A."/>
            <person name="Bhattacharya S.S."/>
            <person name="Shirouzu T."/>
            <person name="Yoshinaga Y."/>
            <person name="Martin F.M."/>
            <person name="Grigoriev I.V."/>
            <person name="Hibbett D.S."/>
        </authorList>
    </citation>
    <scope>NUCLEOTIDE SEQUENCE [LARGE SCALE GENOMIC DNA]</scope>
    <source>
        <strain evidence="2 3">L-15889</strain>
    </source>
</reference>